<dbReference type="InterPro" id="IPR001878">
    <property type="entry name" value="Znf_CCHC"/>
</dbReference>
<evidence type="ECO:0000259" key="3">
    <source>
        <dbReference type="PROSITE" id="PS50158"/>
    </source>
</evidence>
<dbReference type="Gene3D" id="1.10.443.10">
    <property type="entry name" value="Intergrase catalytic core"/>
    <property type="match status" value="1"/>
</dbReference>
<keyword evidence="1" id="KW-0233">DNA recombination</keyword>
<dbReference type="GO" id="GO:0006310">
    <property type="term" value="P:DNA recombination"/>
    <property type="evidence" value="ECO:0007669"/>
    <property type="project" value="UniProtKB-KW"/>
</dbReference>
<dbReference type="AlphaFoldDB" id="A0A9N9R677"/>
<gene>
    <name evidence="4" type="ORF">DIATSA_LOCUS8019</name>
</gene>
<dbReference type="InterPro" id="IPR011010">
    <property type="entry name" value="DNA_brk_join_enz"/>
</dbReference>
<sequence>MKNGVDINLYSNLIAFLKRRFDGFIKKKSKVLSSNDFEKFLRDAPDSQYLATKVALIFGINGACRQKELHNITTNDIENQGKMLLVKIPNTKNKIPRSFIIDGPLLADSGADILTLKRHGGWRSSTVAESYVEDSIQNKANINASNQSPDARKACVDLLKSQALSVFITGLNKDLNLVLKALQPKTLEDAILLAVVEEQQLKSKNEISKFQILNISNTKHCYKCNKPGHTVINCKVRSFTGPNKIFKYCNYCKNEK</sequence>
<dbReference type="GO" id="GO:0003677">
    <property type="term" value="F:DNA binding"/>
    <property type="evidence" value="ECO:0007669"/>
    <property type="project" value="InterPro"/>
</dbReference>
<dbReference type="EMBL" id="OU893352">
    <property type="protein sequence ID" value="CAG9790350.1"/>
    <property type="molecule type" value="Genomic_DNA"/>
</dbReference>
<protein>
    <recommendedName>
        <fullName evidence="3">CCHC-type domain-containing protein</fullName>
    </recommendedName>
</protein>
<proteinExistence type="predicted"/>
<name>A0A9N9R677_9NEOP</name>
<dbReference type="InterPro" id="IPR013762">
    <property type="entry name" value="Integrase-like_cat_sf"/>
</dbReference>
<evidence type="ECO:0000256" key="1">
    <source>
        <dbReference type="ARBA" id="ARBA00023172"/>
    </source>
</evidence>
<keyword evidence="2" id="KW-0862">Zinc</keyword>
<dbReference type="GO" id="GO:0008270">
    <property type="term" value="F:zinc ion binding"/>
    <property type="evidence" value="ECO:0007669"/>
    <property type="project" value="UniProtKB-KW"/>
</dbReference>
<dbReference type="Proteomes" id="UP001153714">
    <property type="component" value="Chromosome 21"/>
</dbReference>
<organism evidence="4 5">
    <name type="scientific">Diatraea saccharalis</name>
    <name type="common">sugarcane borer</name>
    <dbReference type="NCBI Taxonomy" id="40085"/>
    <lineage>
        <taxon>Eukaryota</taxon>
        <taxon>Metazoa</taxon>
        <taxon>Ecdysozoa</taxon>
        <taxon>Arthropoda</taxon>
        <taxon>Hexapoda</taxon>
        <taxon>Insecta</taxon>
        <taxon>Pterygota</taxon>
        <taxon>Neoptera</taxon>
        <taxon>Endopterygota</taxon>
        <taxon>Lepidoptera</taxon>
        <taxon>Glossata</taxon>
        <taxon>Ditrysia</taxon>
        <taxon>Pyraloidea</taxon>
        <taxon>Crambidae</taxon>
        <taxon>Crambinae</taxon>
        <taxon>Diatraea</taxon>
    </lineage>
</organism>
<evidence type="ECO:0000313" key="4">
    <source>
        <dbReference type="EMBL" id="CAG9790350.1"/>
    </source>
</evidence>
<dbReference type="GO" id="GO:0015074">
    <property type="term" value="P:DNA integration"/>
    <property type="evidence" value="ECO:0007669"/>
    <property type="project" value="InterPro"/>
</dbReference>
<dbReference type="SUPFAM" id="SSF56349">
    <property type="entry name" value="DNA breaking-rejoining enzymes"/>
    <property type="match status" value="1"/>
</dbReference>
<evidence type="ECO:0000313" key="5">
    <source>
        <dbReference type="Proteomes" id="UP001153714"/>
    </source>
</evidence>
<feature type="domain" description="CCHC-type" evidence="3">
    <location>
        <begin position="221"/>
        <end position="235"/>
    </location>
</feature>
<dbReference type="OrthoDB" id="7776589at2759"/>
<keyword evidence="2" id="KW-0863">Zinc-finger</keyword>
<accession>A0A9N9R677</accession>
<reference evidence="4" key="1">
    <citation type="submission" date="2021-12" db="EMBL/GenBank/DDBJ databases">
        <authorList>
            <person name="King R."/>
        </authorList>
    </citation>
    <scope>NUCLEOTIDE SEQUENCE</scope>
</reference>
<dbReference type="PROSITE" id="PS50158">
    <property type="entry name" value="ZF_CCHC"/>
    <property type="match status" value="1"/>
</dbReference>
<evidence type="ECO:0000256" key="2">
    <source>
        <dbReference type="PROSITE-ProRule" id="PRU00047"/>
    </source>
</evidence>
<reference evidence="4" key="2">
    <citation type="submission" date="2022-10" db="EMBL/GenBank/DDBJ databases">
        <authorList>
            <consortium name="ENA_rothamsted_submissions"/>
            <consortium name="culmorum"/>
            <person name="King R."/>
        </authorList>
    </citation>
    <scope>NUCLEOTIDE SEQUENCE</scope>
</reference>
<keyword evidence="2" id="KW-0479">Metal-binding</keyword>
<keyword evidence="5" id="KW-1185">Reference proteome</keyword>